<dbReference type="EMBL" id="NXIG01000016">
    <property type="protein sequence ID" value="RXI28916.1"/>
    <property type="molecule type" value="Genomic_DNA"/>
</dbReference>
<evidence type="ECO:0000313" key="4">
    <source>
        <dbReference type="Proteomes" id="UP000290588"/>
    </source>
</evidence>
<evidence type="ECO:0000313" key="2">
    <source>
        <dbReference type="EMBL" id="RXI28916.1"/>
    </source>
</evidence>
<reference evidence="2 4" key="1">
    <citation type="submission" date="2017-09" db="EMBL/GenBank/DDBJ databases">
        <title>Genomics of the genus Arcobacter.</title>
        <authorList>
            <person name="Perez-Cataluna A."/>
            <person name="Figueras M.J."/>
            <person name="Salas-Masso N."/>
        </authorList>
    </citation>
    <scope>NUCLEOTIDE SEQUENCE [LARGE SCALE GENOMIC DNA]</scope>
    <source>
        <strain evidence="2 4">CECT 7837</strain>
    </source>
</reference>
<evidence type="ECO:0000313" key="3">
    <source>
        <dbReference type="Proteomes" id="UP000262582"/>
    </source>
</evidence>
<organism evidence="2 4">
    <name type="scientific">Arcobacter ellisii</name>
    <dbReference type="NCBI Taxonomy" id="913109"/>
    <lineage>
        <taxon>Bacteria</taxon>
        <taxon>Pseudomonadati</taxon>
        <taxon>Campylobacterota</taxon>
        <taxon>Epsilonproteobacteria</taxon>
        <taxon>Campylobacterales</taxon>
        <taxon>Arcobacteraceae</taxon>
        <taxon>Arcobacter</taxon>
    </lineage>
</organism>
<dbReference type="OrthoDB" id="9906379at2"/>
<keyword evidence="3" id="KW-1185">Reference proteome</keyword>
<protein>
    <submittedName>
        <fullName evidence="2">Uncharacterized protein</fullName>
    </submittedName>
</protein>
<dbReference type="EMBL" id="CP032097">
    <property type="protein sequence ID" value="AXX96050.1"/>
    <property type="molecule type" value="Genomic_DNA"/>
</dbReference>
<accession>A0A347UB22</accession>
<reference evidence="1 3" key="2">
    <citation type="submission" date="2018-08" db="EMBL/GenBank/DDBJ databases">
        <title>Complete genome of the Arcobacter ellisii type strain LMG 26155.</title>
        <authorList>
            <person name="Miller W.G."/>
            <person name="Yee E."/>
            <person name="Bono J.L."/>
        </authorList>
    </citation>
    <scope>NUCLEOTIDE SEQUENCE [LARGE SCALE GENOMIC DNA]</scope>
    <source>
        <strain evidence="1 3">LMG 26155</strain>
    </source>
</reference>
<sequence>MVMRQKSKTDMATQLAISDEIKTLNENIEIVASLLKDINIPFLAGKNGQELLAMFIQIRNLFKDKNEKVEKKMIILEKLPLLYLQISFIKQQIKSGASA</sequence>
<dbReference type="AlphaFoldDB" id="A0A347UB22"/>
<evidence type="ECO:0000313" key="1">
    <source>
        <dbReference type="EMBL" id="AXX96050.1"/>
    </source>
</evidence>
<dbReference type="KEGG" id="aell:AELL_2433"/>
<dbReference type="Proteomes" id="UP000262582">
    <property type="component" value="Chromosome"/>
</dbReference>
<dbReference type="Proteomes" id="UP000290588">
    <property type="component" value="Unassembled WGS sequence"/>
</dbReference>
<dbReference type="RefSeq" id="WP_118918200.1">
    <property type="nucleotide sequence ID" value="NZ_CP032097.1"/>
</dbReference>
<name>A0A347UB22_9BACT</name>
<gene>
    <name evidence="1" type="ORF">AELL_2433</name>
    <name evidence="2" type="ORF">CP962_12600</name>
</gene>
<proteinExistence type="predicted"/>